<name>A0ABT6P1M4_9BACT</name>
<comment type="caution">
    <text evidence="1">The sequence shown here is derived from an EMBL/GenBank/DDBJ whole genome shotgun (WGS) entry which is preliminary data.</text>
</comment>
<evidence type="ECO:0008006" key="3">
    <source>
        <dbReference type="Google" id="ProtNLM"/>
    </source>
</evidence>
<dbReference type="EMBL" id="JARZHI010000042">
    <property type="protein sequence ID" value="MDI1434431.1"/>
    <property type="molecule type" value="Genomic_DNA"/>
</dbReference>
<evidence type="ECO:0000313" key="2">
    <source>
        <dbReference type="Proteomes" id="UP001160301"/>
    </source>
</evidence>
<dbReference type="Proteomes" id="UP001160301">
    <property type="component" value="Unassembled WGS sequence"/>
</dbReference>
<sequence length="207" mass="22252">MASALLLASMPVLGLGALAGCAWQPTILRVDPALTSKDLVNGKIAVMPVKFDDDKVGPKERSLMAAAFVRAVLQTREDIHLASSASHDRALQGALEEEAKFMRVYEEGGTDPARLAEFTASLNARYFALSRLHYEQAVHGGGNMAGNTVQSTLSGRVSLVDTKSGAIVWEGEFVSTRSGVDTQVDPHPSMHALPFFSTFVRGWPNQP</sequence>
<evidence type="ECO:0000313" key="1">
    <source>
        <dbReference type="EMBL" id="MDI1434431.1"/>
    </source>
</evidence>
<gene>
    <name evidence="1" type="ORF">QHF89_33340</name>
</gene>
<proteinExistence type="predicted"/>
<organism evidence="1 2">
    <name type="scientific">Polyangium sorediatum</name>
    <dbReference type="NCBI Taxonomy" id="889274"/>
    <lineage>
        <taxon>Bacteria</taxon>
        <taxon>Pseudomonadati</taxon>
        <taxon>Myxococcota</taxon>
        <taxon>Polyangia</taxon>
        <taxon>Polyangiales</taxon>
        <taxon>Polyangiaceae</taxon>
        <taxon>Polyangium</taxon>
    </lineage>
</organism>
<protein>
    <recommendedName>
        <fullName evidence="3">Lipoprotein</fullName>
    </recommendedName>
</protein>
<dbReference type="RefSeq" id="WP_136970518.1">
    <property type="nucleotide sequence ID" value="NZ_JARZHI010000042.1"/>
</dbReference>
<reference evidence="1 2" key="1">
    <citation type="submission" date="2023-04" db="EMBL/GenBank/DDBJ databases">
        <title>The genome sequence of Polyangium sorediatum DSM14670.</title>
        <authorList>
            <person name="Zhang X."/>
        </authorList>
    </citation>
    <scope>NUCLEOTIDE SEQUENCE [LARGE SCALE GENOMIC DNA]</scope>
    <source>
        <strain evidence="1 2">DSM 14670</strain>
    </source>
</reference>
<accession>A0ABT6P1M4</accession>
<keyword evidence="2" id="KW-1185">Reference proteome</keyword>